<evidence type="ECO:0000256" key="6">
    <source>
        <dbReference type="SAM" id="MobiDB-lite"/>
    </source>
</evidence>
<dbReference type="Pfam" id="PF00098">
    <property type="entry name" value="zf-CCHC"/>
    <property type="match status" value="2"/>
</dbReference>
<dbReference type="FunFam" id="4.10.60.10:FF:000091">
    <property type="entry name" value="Zinc finger CCHC-type-containing 9"/>
    <property type="match status" value="1"/>
</dbReference>
<dbReference type="EMBL" id="CANTFL010001299">
    <property type="protein sequence ID" value="CAI5736180.1"/>
    <property type="molecule type" value="Genomic_DNA"/>
</dbReference>
<evidence type="ECO:0000259" key="7">
    <source>
        <dbReference type="PROSITE" id="PS50158"/>
    </source>
</evidence>
<feature type="domain" description="CCHC-type" evidence="7">
    <location>
        <begin position="94"/>
        <end position="109"/>
    </location>
</feature>
<feature type="region of interest" description="Disordered" evidence="6">
    <location>
        <begin position="1"/>
        <end position="45"/>
    </location>
</feature>
<dbReference type="SUPFAM" id="SSF57756">
    <property type="entry name" value="Retrovirus zinc finger-like domains"/>
    <property type="match status" value="2"/>
</dbReference>
<dbReference type="AlphaFoldDB" id="A0AAV0UKT3"/>
<dbReference type="InterPro" id="IPR036875">
    <property type="entry name" value="Znf_CCHC_sf"/>
</dbReference>
<comment type="caution">
    <text evidence="8">The sequence shown here is derived from an EMBL/GenBank/DDBJ whole genome shotgun (WGS) entry which is preliminary data.</text>
</comment>
<evidence type="ECO:0000313" key="9">
    <source>
        <dbReference type="Proteomes" id="UP001162031"/>
    </source>
</evidence>
<evidence type="ECO:0000256" key="5">
    <source>
        <dbReference type="PROSITE-ProRule" id="PRU00047"/>
    </source>
</evidence>
<evidence type="ECO:0000313" key="8">
    <source>
        <dbReference type="EMBL" id="CAI5736180.1"/>
    </source>
</evidence>
<keyword evidence="9" id="KW-1185">Reference proteome</keyword>
<dbReference type="InterPro" id="IPR001878">
    <property type="entry name" value="Znf_CCHC"/>
</dbReference>
<keyword evidence="4" id="KW-0862">Zinc</keyword>
<dbReference type="SMART" id="SM00343">
    <property type="entry name" value="ZnF_C2HC"/>
    <property type="match status" value="5"/>
</dbReference>
<feature type="compositionally biased region" description="Basic residues" evidence="6">
    <location>
        <begin position="13"/>
        <end position="32"/>
    </location>
</feature>
<evidence type="ECO:0000256" key="1">
    <source>
        <dbReference type="ARBA" id="ARBA00022723"/>
    </source>
</evidence>
<protein>
    <recommendedName>
        <fullName evidence="7">CCHC-type domain-containing protein</fullName>
    </recommendedName>
</protein>
<dbReference type="PROSITE" id="PS50158">
    <property type="entry name" value="ZF_CCHC"/>
    <property type="match status" value="3"/>
</dbReference>
<feature type="compositionally biased region" description="Polar residues" evidence="6">
    <location>
        <begin position="209"/>
        <end position="222"/>
    </location>
</feature>
<organism evidence="8 9">
    <name type="scientific">Hyaloperonospora brassicae</name>
    <name type="common">Brassica downy mildew</name>
    <name type="synonym">Peronospora brassicae</name>
    <dbReference type="NCBI Taxonomy" id="162125"/>
    <lineage>
        <taxon>Eukaryota</taxon>
        <taxon>Sar</taxon>
        <taxon>Stramenopiles</taxon>
        <taxon>Oomycota</taxon>
        <taxon>Peronosporomycetes</taxon>
        <taxon>Peronosporales</taxon>
        <taxon>Peronosporaceae</taxon>
        <taxon>Hyaloperonospora</taxon>
    </lineage>
</organism>
<keyword evidence="3 5" id="KW-0863">Zinc-finger</keyword>
<feature type="region of interest" description="Disordered" evidence="6">
    <location>
        <begin position="209"/>
        <end position="284"/>
    </location>
</feature>
<dbReference type="PANTHER" id="PTHR47798:SF2">
    <property type="entry name" value="CCHC-TYPE DOMAIN-CONTAINING PROTEIN"/>
    <property type="match status" value="1"/>
</dbReference>
<evidence type="ECO:0000256" key="3">
    <source>
        <dbReference type="ARBA" id="ARBA00022771"/>
    </source>
</evidence>
<evidence type="ECO:0000256" key="4">
    <source>
        <dbReference type="ARBA" id="ARBA00022833"/>
    </source>
</evidence>
<keyword evidence="2" id="KW-0677">Repeat</keyword>
<reference evidence="8" key="1">
    <citation type="submission" date="2022-12" db="EMBL/GenBank/DDBJ databases">
        <authorList>
            <person name="Webb A."/>
        </authorList>
    </citation>
    <scope>NUCLEOTIDE SEQUENCE</scope>
    <source>
        <strain evidence="8">Hp1</strain>
    </source>
</reference>
<gene>
    <name evidence="8" type="ORF">HBR001_LOCUS6745</name>
</gene>
<proteinExistence type="predicted"/>
<keyword evidence="1" id="KW-0479">Metal-binding</keyword>
<dbReference type="Gene3D" id="4.10.60.10">
    <property type="entry name" value="Zinc finger, CCHC-type"/>
    <property type="match status" value="2"/>
</dbReference>
<feature type="domain" description="CCHC-type" evidence="7">
    <location>
        <begin position="134"/>
        <end position="149"/>
    </location>
</feature>
<dbReference type="GO" id="GO:0003676">
    <property type="term" value="F:nucleic acid binding"/>
    <property type="evidence" value="ECO:0007669"/>
    <property type="project" value="InterPro"/>
</dbReference>
<feature type="domain" description="CCHC-type" evidence="7">
    <location>
        <begin position="161"/>
        <end position="176"/>
    </location>
</feature>
<dbReference type="PANTHER" id="PTHR47798">
    <property type="entry name" value="OS04G0555800 PROTEIN"/>
    <property type="match status" value="1"/>
</dbReference>
<feature type="compositionally biased region" description="Basic and acidic residues" evidence="6">
    <location>
        <begin position="260"/>
        <end position="270"/>
    </location>
</feature>
<accession>A0AAV0UKT3</accession>
<evidence type="ECO:0000256" key="2">
    <source>
        <dbReference type="ARBA" id="ARBA00022737"/>
    </source>
</evidence>
<name>A0AAV0UKT3_HYABA</name>
<dbReference type="Proteomes" id="UP001162031">
    <property type="component" value="Unassembled WGS sequence"/>
</dbReference>
<sequence length="284" mass="30670">MADAELTDERKRILQTRRTVRKAKKSKAKQLKLAKQQARREKKAEIVARVRAKREEAQTAAGHGNEGGCWLCGDTTHVKQSCPNRAAGDLNRTCFQCRRRGHTAHNCPQKSFGTSSDGHGMGSSAQLPHQAAVCFNCGAPDHALRNCPKPMENGGAAFATCFVCGQQGHLSSKCPKNTMGVYPKGGCCKLCKSVDHLVRDCPVGRISATSNKGGQQLANTKITFTDDDEDGGTQDGAEATGDALDSGPIRGMEQNDEGDSDSHTKKREVCRTSSRGQNPKRVKF</sequence>
<dbReference type="GO" id="GO:0008270">
    <property type="term" value="F:zinc ion binding"/>
    <property type="evidence" value="ECO:0007669"/>
    <property type="project" value="UniProtKB-KW"/>
</dbReference>